<gene>
    <name evidence="1" type="ORF">PIB30_047410</name>
</gene>
<sequence>METESLLARNTRVNRAIQNRGGFLLLDSMTCDLLCSVSQSSSHELKHFVGLAFAAKIGVEVAKESTRNEKTIKKSLEAKSSAYAYAPKTDVRTHCHDLGGTSKLELDPMHSHLKVLCVRNSGQICAYK</sequence>
<reference evidence="1 2" key="1">
    <citation type="journal article" date="2023" name="Plants (Basel)">
        <title>Bridging the Gap: Combining Genomics and Transcriptomics Approaches to Understand Stylosanthes scabra, an Orphan Legume from the Brazilian Caatinga.</title>
        <authorList>
            <person name="Ferreira-Neto J.R.C."/>
            <person name="da Silva M.D."/>
            <person name="Binneck E."/>
            <person name="de Melo N.F."/>
            <person name="da Silva R.H."/>
            <person name="de Melo A.L.T.M."/>
            <person name="Pandolfi V."/>
            <person name="Bustamante F.O."/>
            <person name="Brasileiro-Vidal A.C."/>
            <person name="Benko-Iseppon A.M."/>
        </authorList>
    </citation>
    <scope>NUCLEOTIDE SEQUENCE [LARGE SCALE GENOMIC DNA]</scope>
    <source>
        <tissue evidence="1">Leaves</tissue>
    </source>
</reference>
<keyword evidence="2" id="KW-1185">Reference proteome</keyword>
<dbReference type="EMBL" id="JASCZI010030511">
    <property type="protein sequence ID" value="MED6123255.1"/>
    <property type="molecule type" value="Genomic_DNA"/>
</dbReference>
<accession>A0ABU6RH45</accession>
<protein>
    <submittedName>
        <fullName evidence="1">Uncharacterized protein</fullName>
    </submittedName>
</protein>
<proteinExistence type="predicted"/>
<dbReference type="Proteomes" id="UP001341840">
    <property type="component" value="Unassembled WGS sequence"/>
</dbReference>
<comment type="caution">
    <text evidence="1">The sequence shown here is derived from an EMBL/GenBank/DDBJ whole genome shotgun (WGS) entry which is preliminary data.</text>
</comment>
<evidence type="ECO:0000313" key="1">
    <source>
        <dbReference type="EMBL" id="MED6123255.1"/>
    </source>
</evidence>
<name>A0ABU6RH45_9FABA</name>
<organism evidence="1 2">
    <name type="scientific">Stylosanthes scabra</name>
    <dbReference type="NCBI Taxonomy" id="79078"/>
    <lineage>
        <taxon>Eukaryota</taxon>
        <taxon>Viridiplantae</taxon>
        <taxon>Streptophyta</taxon>
        <taxon>Embryophyta</taxon>
        <taxon>Tracheophyta</taxon>
        <taxon>Spermatophyta</taxon>
        <taxon>Magnoliopsida</taxon>
        <taxon>eudicotyledons</taxon>
        <taxon>Gunneridae</taxon>
        <taxon>Pentapetalae</taxon>
        <taxon>rosids</taxon>
        <taxon>fabids</taxon>
        <taxon>Fabales</taxon>
        <taxon>Fabaceae</taxon>
        <taxon>Papilionoideae</taxon>
        <taxon>50 kb inversion clade</taxon>
        <taxon>dalbergioids sensu lato</taxon>
        <taxon>Dalbergieae</taxon>
        <taxon>Pterocarpus clade</taxon>
        <taxon>Stylosanthes</taxon>
    </lineage>
</organism>
<evidence type="ECO:0000313" key="2">
    <source>
        <dbReference type="Proteomes" id="UP001341840"/>
    </source>
</evidence>